<feature type="region of interest" description="Disordered" evidence="1">
    <location>
        <begin position="291"/>
        <end position="330"/>
    </location>
</feature>
<dbReference type="AlphaFoldDB" id="A0A1L7NNU6"/>
<sequence>MLPQDAKRKPDSYSYPNGMLNSGYIAGVLRFNDPVEGLCFIQQTRSENHMLPIHYDPKKSPIPREIKEWDLIMAFVHTDGAMQGENRIARLKSIRFEAPNLMHLGGRFRDDFMRKWDAVVHAAAKDSGTPASVAALEQQPGAGTEDRLDSFDWKAMDLNKNASNQIRIAGFIQAKNLERNRRHPVDGTPINDRLVVLIRQSKDTDACIPVRWYGRNLQPLSEKLARGMPIIVNGEFRMDVKAISLPDEKTGIAEVSKIPYIQAKDMPAPVTPDSGHIKIVPGWAAELFKSHGTQASQPKEGGAERSALFASAFGSESASKPATPGEQQDA</sequence>
<evidence type="ECO:0000256" key="1">
    <source>
        <dbReference type="SAM" id="MobiDB-lite"/>
    </source>
</evidence>
<proteinExistence type="predicted"/>
<reference evidence="2 3" key="1">
    <citation type="submission" date="2015-11" db="EMBL/GenBank/DDBJ databases">
        <title>Complete genome sequencing of a biphenyl-degrading bacterium, Pseudomonas putida KF715 (=NBRC110667).</title>
        <authorList>
            <person name="Suenaga H."/>
            <person name="Fujihara N."/>
            <person name="Watanabe T."/>
            <person name="Hirose J."/>
            <person name="Kimura N."/>
            <person name="Yamazoe A."/>
            <person name="Hosoyama A."/>
            <person name="Shimodaira J."/>
            <person name="Furukawa K."/>
        </authorList>
    </citation>
    <scope>NUCLEOTIDE SEQUENCE [LARGE SCALE GENOMIC DNA]</scope>
    <source>
        <strain evidence="2 3">KF715</strain>
        <plasmid evidence="3">Plasmid pkf715b dna</plasmid>
    </source>
</reference>
<gene>
    <name evidence="2" type="ORF">KF715C_pB10</name>
</gene>
<geneLocation type="plasmid" evidence="3">
    <name>pkf715b dna</name>
</geneLocation>
<organism evidence="2 3">
    <name type="scientific">Pseudomonas putida</name>
    <name type="common">Arthrobacter siderocapsulatus</name>
    <dbReference type="NCBI Taxonomy" id="303"/>
    <lineage>
        <taxon>Bacteria</taxon>
        <taxon>Pseudomonadati</taxon>
        <taxon>Pseudomonadota</taxon>
        <taxon>Gammaproteobacteria</taxon>
        <taxon>Pseudomonadales</taxon>
        <taxon>Pseudomonadaceae</taxon>
        <taxon>Pseudomonas</taxon>
    </lineage>
</organism>
<dbReference type="EMBL" id="AP015031">
    <property type="protein sequence ID" value="BAW27107.1"/>
    <property type="molecule type" value="Genomic_DNA"/>
</dbReference>
<evidence type="ECO:0000313" key="2">
    <source>
        <dbReference type="EMBL" id="BAW27107.1"/>
    </source>
</evidence>
<accession>A0A1L7NNU6</accession>
<dbReference type="RefSeq" id="WP_028699877.1">
    <property type="nucleotide sequence ID" value="NZ_AP015031.1"/>
</dbReference>
<protein>
    <submittedName>
        <fullName evidence="2">Uncharacterized protein</fullName>
    </submittedName>
</protein>
<evidence type="ECO:0000313" key="3">
    <source>
        <dbReference type="Proteomes" id="UP000218731"/>
    </source>
</evidence>
<dbReference type="Proteomes" id="UP000218731">
    <property type="component" value="Plasmid pKF715B"/>
</dbReference>
<name>A0A1L7NNU6_PSEPU</name>
<keyword evidence="2" id="KW-0614">Plasmid</keyword>